<reference evidence="4 5" key="1">
    <citation type="submission" date="2017-12" db="EMBL/GenBank/DDBJ databases">
        <title>Taxonomic description and draft genome of Pradoshia cofamensis Gen. nov., sp. nov., a thermotolerant bacillale isolated from anterior gut of earthworm Eisenia fetida.</title>
        <authorList>
            <person name="Saha T."/>
            <person name="Chakraborty R."/>
        </authorList>
    </citation>
    <scope>NUCLEOTIDE SEQUENCE [LARGE SCALE GENOMIC DNA]</scope>
    <source>
        <strain evidence="4 5">EAG3</strain>
    </source>
</reference>
<dbReference type="Gene3D" id="1.10.10.10">
    <property type="entry name" value="Winged helix-like DNA-binding domain superfamily/Winged helix DNA-binding domain"/>
    <property type="match status" value="1"/>
</dbReference>
<accession>A0A2S7MXM8</accession>
<dbReference type="SUPFAM" id="SSF88946">
    <property type="entry name" value="Sigma2 domain of RNA polymerase sigma factors"/>
    <property type="match status" value="1"/>
</dbReference>
<dbReference type="InterPro" id="IPR013325">
    <property type="entry name" value="RNA_pol_sigma_r2"/>
</dbReference>
<dbReference type="PANTHER" id="PTHR47756">
    <property type="entry name" value="BLL6612 PROTEIN-RELATED"/>
    <property type="match status" value="1"/>
</dbReference>
<dbReference type="Pfam" id="PF04542">
    <property type="entry name" value="Sigma70_r2"/>
    <property type="match status" value="1"/>
</dbReference>
<dbReference type="Proteomes" id="UP000239663">
    <property type="component" value="Unassembled WGS sequence"/>
</dbReference>
<name>A0A2S7MXM8_9BACI</name>
<dbReference type="OrthoDB" id="9780299at2"/>
<sequence length="413" mass="46424">MTRYETHRTIEGIWIVESAKIIARVARIVQDIGIAEDLSQEALVIALEKWPVSGIPEKPGAWLMTVAKRRAIDFLRRNQLRDQKYEEISRNMKFNIDSEYDFVDEEINDDLLRLIFTTCHPALSREARVALTLKLLCGLKTDEIAEAYLTSESTIAQRIVRAKRTLSASNVTFEVPCGLELSHRLSTVLEVIYLMFNEGYVPSSGQNWIRPTLCNEAIRLGRILAELLPEEPEVHGLIALMEIQASRFKARIDSSGEPILLQDQNRALWDNLLIHRGFSALKRIEQIGGPYGPYSLQASIAACHAKAPTAADTDWQEISALYDVLSQVSPSPIVELNRAVAYSMAYGPAAGLKIVDILKDEPALKKYHLLPAVRGDLLAKLKRHEEASAEFRRAASLTENEQERALLLKRSTN</sequence>
<gene>
    <name evidence="4" type="ORF">CYL18_14050</name>
</gene>
<dbReference type="GO" id="GO:0003677">
    <property type="term" value="F:DNA binding"/>
    <property type="evidence" value="ECO:0007669"/>
    <property type="project" value="InterPro"/>
</dbReference>
<dbReference type="Pfam" id="PF20239">
    <property type="entry name" value="DUF6596"/>
    <property type="match status" value="1"/>
</dbReference>
<organism evidence="4 5">
    <name type="scientific">Pradoshia eiseniae</name>
    <dbReference type="NCBI Taxonomy" id="2064768"/>
    <lineage>
        <taxon>Bacteria</taxon>
        <taxon>Bacillati</taxon>
        <taxon>Bacillota</taxon>
        <taxon>Bacilli</taxon>
        <taxon>Bacillales</taxon>
        <taxon>Bacillaceae</taxon>
        <taxon>Pradoshia</taxon>
    </lineage>
</organism>
<dbReference type="SUPFAM" id="SSF88659">
    <property type="entry name" value="Sigma3 and sigma4 domains of RNA polymerase sigma factors"/>
    <property type="match status" value="1"/>
</dbReference>
<dbReference type="AlphaFoldDB" id="A0A2S7MXM8"/>
<dbReference type="GO" id="GO:0016987">
    <property type="term" value="F:sigma factor activity"/>
    <property type="evidence" value="ECO:0007669"/>
    <property type="project" value="InterPro"/>
</dbReference>
<evidence type="ECO:0000313" key="5">
    <source>
        <dbReference type="Proteomes" id="UP000239663"/>
    </source>
</evidence>
<dbReference type="InterPro" id="IPR036388">
    <property type="entry name" value="WH-like_DNA-bd_sf"/>
</dbReference>
<dbReference type="EMBL" id="PKOZ01000009">
    <property type="protein sequence ID" value="PQD94526.1"/>
    <property type="molecule type" value="Genomic_DNA"/>
</dbReference>
<dbReference type="PANTHER" id="PTHR47756:SF1">
    <property type="entry name" value="BLL0085 PROTEIN"/>
    <property type="match status" value="1"/>
</dbReference>
<evidence type="ECO:0000259" key="3">
    <source>
        <dbReference type="Pfam" id="PF20239"/>
    </source>
</evidence>
<proteinExistence type="predicted"/>
<dbReference type="Pfam" id="PF08281">
    <property type="entry name" value="Sigma70_r4_2"/>
    <property type="match status" value="1"/>
</dbReference>
<dbReference type="GO" id="GO:0006352">
    <property type="term" value="P:DNA-templated transcription initiation"/>
    <property type="evidence" value="ECO:0007669"/>
    <property type="project" value="InterPro"/>
</dbReference>
<dbReference type="InterPro" id="IPR046531">
    <property type="entry name" value="DUF6596"/>
</dbReference>
<dbReference type="InterPro" id="IPR007627">
    <property type="entry name" value="RNA_pol_sigma70_r2"/>
</dbReference>
<comment type="caution">
    <text evidence="4">The sequence shown here is derived from an EMBL/GenBank/DDBJ whole genome shotgun (WGS) entry which is preliminary data.</text>
</comment>
<evidence type="ECO:0000259" key="1">
    <source>
        <dbReference type="Pfam" id="PF04542"/>
    </source>
</evidence>
<dbReference type="InterPro" id="IPR014284">
    <property type="entry name" value="RNA_pol_sigma-70_dom"/>
</dbReference>
<dbReference type="Gene3D" id="1.10.1740.10">
    <property type="match status" value="1"/>
</dbReference>
<feature type="domain" description="RNA polymerase sigma factor 70 region 4 type 2" evidence="2">
    <location>
        <begin position="115"/>
        <end position="166"/>
    </location>
</feature>
<dbReference type="NCBIfam" id="TIGR02937">
    <property type="entry name" value="sigma70-ECF"/>
    <property type="match status" value="1"/>
</dbReference>
<dbReference type="RefSeq" id="WP_104850164.1">
    <property type="nucleotide sequence ID" value="NZ_PKOZ01000009.1"/>
</dbReference>
<protein>
    <submittedName>
        <fullName evidence="4">RNA polymerase subunit sigma-24</fullName>
    </submittedName>
</protein>
<dbReference type="InterPro" id="IPR013324">
    <property type="entry name" value="RNA_pol_sigma_r3/r4-like"/>
</dbReference>
<evidence type="ECO:0000259" key="2">
    <source>
        <dbReference type="Pfam" id="PF08281"/>
    </source>
</evidence>
<evidence type="ECO:0000313" key="4">
    <source>
        <dbReference type="EMBL" id="PQD94526.1"/>
    </source>
</evidence>
<feature type="domain" description="DUF6596" evidence="3">
    <location>
        <begin position="184"/>
        <end position="283"/>
    </location>
</feature>
<keyword evidence="5" id="KW-1185">Reference proteome</keyword>
<feature type="domain" description="RNA polymerase sigma-70 region 2" evidence="1">
    <location>
        <begin position="22"/>
        <end position="79"/>
    </location>
</feature>
<dbReference type="InterPro" id="IPR013249">
    <property type="entry name" value="RNA_pol_sigma70_r4_t2"/>
</dbReference>